<protein>
    <recommendedName>
        <fullName evidence="3">Mig-14 family protein</fullName>
    </recommendedName>
</protein>
<organism evidence="1 2">
    <name type="scientific">Erwinia amylovora NBRC 12687 = CFBP 1232</name>
    <dbReference type="NCBI Taxonomy" id="1219359"/>
    <lineage>
        <taxon>Bacteria</taxon>
        <taxon>Pseudomonadati</taxon>
        <taxon>Pseudomonadota</taxon>
        <taxon>Gammaproteobacteria</taxon>
        <taxon>Enterobacterales</taxon>
        <taxon>Erwiniaceae</taxon>
        <taxon>Erwinia</taxon>
    </lineage>
</organism>
<reference evidence="1 2" key="1">
    <citation type="submission" date="2012-11" db="EMBL/GenBank/DDBJ databases">
        <authorList>
            <person name="Linke B."/>
        </authorList>
    </citation>
    <scope>NUCLEOTIDE SEQUENCE [LARGE SCALE GENOMIC DNA]</scope>
    <source>
        <strain evidence="2">CFBP 1232</strain>
    </source>
</reference>
<dbReference type="SUPFAM" id="SSF55729">
    <property type="entry name" value="Acyl-CoA N-acyltransferases (Nat)"/>
    <property type="match status" value="1"/>
</dbReference>
<dbReference type="AlphaFoldDB" id="A0A830ZZG5"/>
<evidence type="ECO:0008006" key="3">
    <source>
        <dbReference type="Google" id="ProtNLM"/>
    </source>
</evidence>
<dbReference type="Proteomes" id="UP000013111">
    <property type="component" value="Unassembled WGS sequence"/>
</dbReference>
<proteinExistence type="predicted"/>
<sequence length="306" mass="34905">MLKKLTCFLSGWKHGTADDYNLCYNLYGGSFMTHPDVLSFLENRLDFRSTYFVKRDKNEKLLGGLCTWNKRNFAATDKDAQRAGIDFYPFNKDEIILPLCPDLKTSLPFKTKILSCINCGNTRNATLNYNSQRSICLAKGCGEGGYSSSTKSSRRRELKRFLNAGGEFVEQSHFSPEQLTLIYCDLFEKRWGRKPGNKSEMIDMISSLREMFFGYVLLFDGKPCAFQLITKAESPKWICFDYVNGGFDRLHDSFCPGTIVTWLNVNSAYDLSSSMGKTMRYSFGKPTAGYKERWCYRSPLGRVVAA</sequence>
<dbReference type="RefSeq" id="WP_004157207.1">
    <property type="nucleotide sequence ID" value="NZ_BAYW01000002.1"/>
</dbReference>
<reference evidence="1 2" key="2">
    <citation type="submission" date="2013-04" db="EMBL/GenBank/DDBJ databases">
        <title>Comparative genomics of 12 strains of Erwinia amylovora identifies a pan-genome with a large conserved core and provides insights into host specificity.</title>
        <authorList>
            <person name="Mann R.A."/>
            <person name="Smits T.H.M."/>
            <person name="Buehlmann A."/>
            <person name="Blom J."/>
            <person name="Goesmann A."/>
            <person name="Frey J.E."/>
            <person name="Plummer K.M."/>
            <person name="Beer S.V."/>
            <person name="Luck J."/>
            <person name="Duffy B."/>
            <person name="Rodoni B."/>
        </authorList>
    </citation>
    <scope>NUCLEOTIDE SEQUENCE [LARGE SCALE GENOMIC DNA]</scope>
    <source>
        <strain evidence="2">CFBP 1232</strain>
    </source>
</reference>
<evidence type="ECO:0000313" key="2">
    <source>
        <dbReference type="Proteomes" id="UP000013111"/>
    </source>
</evidence>
<accession>A0A830ZZG5</accession>
<gene>
    <name evidence="1" type="ORF">BN437_1582</name>
</gene>
<dbReference type="GeneID" id="97605821"/>
<dbReference type="InterPro" id="IPR016181">
    <property type="entry name" value="Acyl_CoA_acyltransferase"/>
</dbReference>
<dbReference type="Pfam" id="PF07395">
    <property type="entry name" value="Mig-14"/>
    <property type="match status" value="1"/>
</dbReference>
<dbReference type="EMBL" id="CAPB01000011">
    <property type="protein sequence ID" value="CCO93517.1"/>
    <property type="molecule type" value="Genomic_DNA"/>
</dbReference>
<evidence type="ECO:0000313" key="1">
    <source>
        <dbReference type="EMBL" id="CCO93517.1"/>
    </source>
</evidence>
<name>A0A830ZZG5_ERWAM</name>
<dbReference type="InterPro" id="IPR009977">
    <property type="entry name" value="Mig-14"/>
</dbReference>
<comment type="caution">
    <text evidence="1">The sequence shown here is derived from an EMBL/GenBank/DDBJ whole genome shotgun (WGS) entry which is preliminary data.</text>
</comment>